<accession>A0ABR1DFP6</accession>
<reference evidence="3 4" key="1">
    <citation type="submission" date="2023-08" db="EMBL/GenBank/DDBJ databases">
        <title>A Necator americanus chromosomal reference genome.</title>
        <authorList>
            <person name="Ilik V."/>
            <person name="Petrzelkova K.J."/>
            <person name="Pardy F."/>
            <person name="Fuh T."/>
            <person name="Niatou-Singa F.S."/>
            <person name="Gouil Q."/>
            <person name="Baker L."/>
            <person name="Ritchie M.E."/>
            <person name="Jex A.R."/>
            <person name="Gazzola D."/>
            <person name="Li H."/>
            <person name="Toshio Fujiwara R."/>
            <person name="Zhan B."/>
            <person name="Aroian R.V."/>
            <person name="Pafco B."/>
            <person name="Schwarz E.M."/>
        </authorList>
    </citation>
    <scope>NUCLEOTIDE SEQUENCE [LARGE SCALE GENOMIC DNA]</scope>
    <source>
        <strain evidence="3 4">Aroian</strain>
        <tissue evidence="3">Whole animal</tissue>
    </source>
</reference>
<evidence type="ECO:0000256" key="1">
    <source>
        <dbReference type="SAM" id="MobiDB-lite"/>
    </source>
</evidence>
<evidence type="ECO:0000313" key="3">
    <source>
        <dbReference type="EMBL" id="KAK6749229.1"/>
    </source>
</evidence>
<feature type="signal peptide" evidence="2">
    <location>
        <begin position="1"/>
        <end position="17"/>
    </location>
</feature>
<keyword evidence="4" id="KW-1185">Reference proteome</keyword>
<dbReference type="Proteomes" id="UP001303046">
    <property type="component" value="Unassembled WGS sequence"/>
</dbReference>
<proteinExistence type="predicted"/>
<dbReference type="EMBL" id="JAVFWL010000004">
    <property type="protein sequence ID" value="KAK6749229.1"/>
    <property type="molecule type" value="Genomic_DNA"/>
</dbReference>
<keyword evidence="2" id="KW-0732">Signal</keyword>
<sequence length="72" mass="7218">MIALLNCALIISSIVSAMPQHPSPPPGGSGEPMPPNGQNSGTSEEGKYEGGGRHRPCQGTGTNGQAQPIPPG</sequence>
<gene>
    <name evidence="3" type="primary">Necator_chrIV.g14978</name>
    <name evidence="3" type="ORF">RB195_001683</name>
</gene>
<organism evidence="3 4">
    <name type="scientific">Necator americanus</name>
    <name type="common">Human hookworm</name>
    <dbReference type="NCBI Taxonomy" id="51031"/>
    <lineage>
        <taxon>Eukaryota</taxon>
        <taxon>Metazoa</taxon>
        <taxon>Ecdysozoa</taxon>
        <taxon>Nematoda</taxon>
        <taxon>Chromadorea</taxon>
        <taxon>Rhabditida</taxon>
        <taxon>Rhabditina</taxon>
        <taxon>Rhabditomorpha</taxon>
        <taxon>Strongyloidea</taxon>
        <taxon>Ancylostomatidae</taxon>
        <taxon>Bunostominae</taxon>
        <taxon>Necator</taxon>
    </lineage>
</organism>
<name>A0ABR1DFP6_NECAM</name>
<comment type="caution">
    <text evidence="3">The sequence shown here is derived from an EMBL/GenBank/DDBJ whole genome shotgun (WGS) entry which is preliminary data.</text>
</comment>
<feature type="compositionally biased region" description="Pro residues" evidence="1">
    <location>
        <begin position="21"/>
        <end position="35"/>
    </location>
</feature>
<protein>
    <submittedName>
        <fullName evidence="3">Uncharacterized protein</fullName>
    </submittedName>
</protein>
<evidence type="ECO:0000313" key="4">
    <source>
        <dbReference type="Proteomes" id="UP001303046"/>
    </source>
</evidence>
<evidence type="ECO:0000256" key="2">
    <source>
        <dbReference type="SAM" id="SignalP"/>
    </source>
</evidence>
<feature type="region of interest" description="Disordered" evidence="1">
    <location>
        <begin position="17"/>
        <end position="72"/>
    </location>
</feature>
<feature type="chain" id="PRO_5046616438" evidence="2">
    <location>
        <begin position="18"/>
        <end position="72"/>
    </location>
</feature>